<dbReference type="InterPro" id="IPR051532">
    <property type="entry name" value="Ester_Hydrolysis_Enzymes"/>
</dbReference>
<dbReference type="PANTHER" id="PTHR30383">
    <property type="entry name" value="THIOESTERASE 1/PROTEASE 1/LYSOPHOSPHOLIPASE L1"/>
    <property type="match status" value="1"/>
</dbReference>
<dbReference type="Pfam" id="PF13472">
    <property type="entry name" value="Lipase_GDSL_2"/>
    <property type="match status" value="1"/>
</dbReference>
<dbReference type="InterPro" id="IPR013830">
    <property type="entry name" value="SGNH_hydro"/>
</dbReference>
<dbReference type="GO" id="GO:0004622">
    <property type="term" value="F:phosphatidylcholine lysophospholipase activity"/>
    <property type="evidence" value="ECO:0007669"/>
    <property type="project" value="TreeGrafter"/>
</dbReference>
<dbReference type="Gene3D" id="3.40.50.1110">
    <property type="entry name" value="SGNH hydrolase"/>
    <property type="match status" value="1"/>
</dbReference>
<dbReference type="PANTHER" id="PTHR30383:SF24">
    <property type="entry name" value="THIOESTERASE 1_PROTEASE 1_LYSOPHOSPHOLIPASE L1"/>
    <property type="match status" value="1"/>
</dbReference>
<accession>E7C1S6</accession>
<dbReference type="CDD" id="cd01822">
    <property type="entry name" value="Lysophospholipase_L1_like"/>
    <property type="match status" value="1"/>
</dbReference>
<dbReference type="EMBL" id="GU567953">
    <property type="protein sequence ID" value="ADI21400.1"/>
    <property type="molecule type" value="Genomic_DNA"/>
</dbReference>
<protein>
    <submittedName>
        <fullName evidence="2">Lysophospholipase L1 and related esterases</fullName>
    </submittedName>
</protein>
<reference evidence="2" key="1">
    <citation type="submission" date="2010-01" db="EMBL/GenBank/DDBJ databases">
        <title>Genome fragments of uncultured bacteria from the North Pacific subtropical Gyre.</title>
        <authorList>
            <person name="Pham V.D."/>
            <person name="Delong E.F."/>
        </authorList>
    </citation>
    <scope>NUCLEOTIDE SEQUENCE</scope>
</reference>
<organism evidence="2">
    <name type="scientific">uncultured gamma proteobacterium HF0010_21A16</name>
    <dbReference type="NCBI Taxonomy" id="723563"/>
    <lineage>
        <taxon>Bacteria</taxon>
        <taxon>Pseudomonadati</taxon>
        <taxon>Pseudomonadota</taxon>
        <taxon>Gammaproteobacteria</taxon>
        <taxon>environmental samples</taxon>
    </lineage>
</organism>
<sequence>MQQKFYEEGNSIKLINSSVSGDTTGGGLGRLAKNLKKFKPDFVLIELGGNDALRGYSINLIKSNLEKMIALIKQNNSKVLLMQIRIPPNYGQKYMLAFEKIYKDLALSEEVYLLPFMLEEIGINSELMQPDGIHPNKKAQSLIAKDVKKNIDKFLLINQSN</sequence>
<dbReference type="AlphaFoldDB" id="E7C1S6"/>
<evidence type="ECO:0000313" key="2">
    <source>
        <dbReference type="EMBL" id="ADI21400.1"/>
    </source>
</evidence>
<name>E7C1S6_9GAMM</name>
<proteinExistence type="predicted"/>
<feature type="domain" description="SGNH hydrolase-type esterase" evidence="1">
    <location>
        <begin position="11"/>
        <end position="139"/>
    </location>
</feature>
<dbReference type="SUPFAM" id="SSF52266">
    <property type="entry name" value="SGNH hydrolase"/>
    <property type="match status" value="1"/>
</dbReference>
<dbReference type="InterPro" id="IPR036514">
    <property type="entry name" value="SGNH_hydro_sf"/>
</dbReference>
<evidence type="ECO:0000259" key="1">
    <source>
        <dbReference type="Pfam" id="PF13472"/>
    </source>
</evidence>